<dbReference type="Gene3D" id="3.30.450.40">
    <property type="match status" value="1"/>
</dbReference>
<reference evidence="3" key="1">
    <citation type="journal article" date="2019" name="Int. J. Syst. Evol. Microbiol.">
        <title>The Global Catalogue of Microorganisms (GCM) 10K type strain sequencing project: providing services to taxonomists for standard genome sequencing and annotation.</title>
        <authorList>
            <consortium name="The Broad Institute Genomics Platform"/>
            <consortium name="The Broad Institute Genome Sequencing Center for Infectious Disease"/>
            <person name="Wu L."/>
            <person name="Ma J."/>
        </authorList>
    </citation>
    <scope>NUCLEOTIDE SEQUENCE [LARGE SCALE GENOMIC DNA]</scope>
    <source>
        <strain evidence="3">CCM 8904</strain>
    </source>
</reference>
<accession>A0ABW1RGY2</accession>
<name>A0ABW1RGY2_9LACO</name>
<dbReference type="Pfam" id="PF13185">
    <property type="entry name" value="GAF_2"/>
    <property type="match status" value="1"/>
</dbReference>
<feature type="domain" description="GAF" evidence="1">
    <location>
        <begin position="25"/>
        <end position="141"/>
    </location>
</feature>
<gene>
    <name evidence="2" type="ORF">ACFQGP_09955</name>
</gene>
<evidence type="ECO:0000259" key="1">
    <source>
        <dbReference type="Pfam" id="PF13185"/>
    </source>
</evidence>
<evidence type="ECO:0000313" key="3">
    <source>
        <dbReference type="Proteomes" id="UP001596289"/>
    </source>
</evidence>
<evidence type="ECO:0000313" key="2">
    <source>
        <dbReference type="EMBL" id="MFC6170899.1"/>
    </source>
</evidence>
<organism evidence="2 3">
    <name type="scientific">Loigolactobacillus jiayinensis</name>
    <dbReference type="NCBI Taxonomy" id="2486016"/>
    <lineage>
        <taxon>Bacteria</taxon>
        <taxon>Bacillati</taxon>
        <taxon>Bacillota</taxon>
        <taxon>Bacilli</taxon>
        <taxon>Lactobacillales</taxon>
        <taxon>Lactobacillaceae</taxon>
        <taxon>Loigolactobacillus</taxon>
    </lineage>
</organism>
<dbReference type="EMBL" id="JBHSSL010000056">
    <property type="protein sequence ID" value="MFC6170899.1"/>
    <property type="molecule type" value="Genomic_DNA"/>
</dbReference>
<keyword evidence="3" id="KW-1185">Reference proteome</keyword>
<dbReference type="RefSeq" id="WP_125552395.1">
    <property type="nucleotide sequence ID" value="NZ_JBHSSL010000056.1"/>
</dbReference>
<dbReference type="InterPro" id="IPR003018">
    <property type="entry name" value="GAF"/>
</dbReference>
<dbReference type="InterPro" id="IPR029016">
    <property type="entry name" value="GAF-like_dom_sf"/>
</dbReference>
<dbReference type="Proteomes" id="UP001596289">
    <property type="component" value="Unassembled WGS sequence"/>
</dbReference>
<proteinExistence type="predicted"/>
<dbReference type="SUPFAM" id="SSF55781">
    <property type="entry name" value="GAF domain-like"/>
    <property type="match status" value="1"/>
</dbReference>
<protein>
    <submittedName>
        <fullName evidence="2">GAF domain-containing protein</fullName>
    </submittedName>
</protein>
<sequence length="145" mass="16448">MGDEKIAKNIAYHELVRTIHQQEDFDFVGVALQDATSWHKIRWQYAAGNTNQRFRKIILRSGIGIAGLVIRTGEPFAENDLAHHQYAGYMSQPITMIEHLTSAVAVPIFDEDQIVIGVLLAGYRQQQSVTAHSSHVLQEYLQQFQ</sequence>
<comment type="caution">
    <text evidence="2">The sequence shown here is derived from an EMBL/GenBank/DDBJ whole genome shotgun (WGS) entry which is preliminary data.</text>
</comment>